<dbReference type="Gene3D" id="2.60.120.10">
    <property type="entry name" value="Jelly Rolls"/>
    <property type="match status" value="2"/>
</dbReference>
<feature type="binding site" evidence="3">
    <location>
        <position position="105"/>
    </location>
    <ligand>
        <name>Zn(2+)</name>
        <dbReference type="ChEBI" id="CHEBI:29105"/>
    </ligand>
</feature>
<organism evidence="4">
    <name type="scientific">Mycolicibacterium brisbanense</name>
    <dbReference type="NCBI Taxonomy" id="146020"/>
    <lineage>
        <taxon>Bacteria</taxon>
        <taxon>Bacillati</taxon>
        <taxon>Actinomycetota</taxon>
        <taxon>Actinomycetes</taxon>
        <taxon>Mycobacteriales</taxon>
        <taxon>Mycobacteriaceae</taxon>
        <taxon>Mycolicibacterium</taxon>
    </lineage>
</organism>
<dbReference type="InterPro" id="IPR014628">
    <property type="entry name" value="Man6P_isomerase_Firm_short"/>
</dbReference>
<accession>B8R4H8</accession>
<dbReference type="InterPro" id="IPR051804">
    <property type="entry name" value="Carb_Metab_Reg_Kinase/Isom"/>
</dbReference>
<dbReference type="InterPro" id="IPR011051">
    <property type="entry name" value="RmlC_Cupin_sf"/>
</dbReference>
<dbReference type="SUPFAM" id="SSF51182">
    <property type="entry name" value="RmlC-like cupins"/>
    <property type="match status" value="1"/>
</dbReference>
<dbReference type="CDD" id="cd07010">
    <property type="entry name" value="cupin_PMI_type_I_N_bac"/>
    <property type="match status" value="1"/>
</dbReference>
<dbReference type="PANTHER" id="PTHR42742:SF3">
    <property type="entry name" value="FRUCTOKINASE"/>
    <property type="match status" value="1"/>
</dbReference>
<protein>
    <recommendedName>
        <fullName evidence="5">Mannose-6-phosphate isomerase</fullName>
    </recommendedName>
</protein>
<name>B8R4H8_9MYCO</name>
<evidence type="ECO:0000256" key="2">
    <source>
        <dbReference type="ARBA" id="ARBA00022833"/>
    </source>
</evidence>
<reference evidence="4" key="1">
    <citation type="journal article" date="2009" name="Biochem. J.">
        <title>Characterization of the phenylurea hydrolases A and B: founding members of a novel amidohydrolase subgroup.</title>
        <authorList>
            <person name="Khurana J.L."/>
            <person name="Jackson C.J."/>
            <person name="Scott C."/>
            <person name="Pandey G."/>
            <person name="Horne I."/>
            <person name="Russell R.J."/>
            <person name="Herlt A."/>
            <person name="Easton C.J."/>
            <person name="Oakeshott J.G."/>
        </authorList>
    </citation>
    <scope>NUCLEOTIDE SEQUENCE</scope>
    <source>
        <strain evidence="4">JK1</strain>
    </source>
</reference>
<evidence type="ECO:0000256" key="3">
    <source>
        <dbReference type="PIRSR" id="PIRSR036894-1"/>
    </source>
</evidence>
<feature type="binding site" evidence="3">
    <location>
        <position position="123"/>
    </location>
    <ligand>
        <name>Zn(2+)</name>
        <dbReference type="ChEBI" id="CHEBI:29105"/>
    </ligand>
</feature>
<dbReference type="GO" id="GO:0004476">
    <property type="term" value="F:mannose-6-phosphate isomerase activity"/>
    <property type="evidence" value="ECO:0007669"/>
    <property type="project" value="InterPro"/>
</dbReference>
<keyword evidence="2 3" id="KW-0862">Zinc</keyword>
<sequence>MNPILLDPNQPPDRFYRGGSQIARFRRRGSSSDYIPEDWVASTTTVHGHSTLGLTRLPNGSLLVDEIKQHATAWLGAEHVQHFGTDTHLLVKLLDAGQRLPVHAHPDRSFARRHLDVAHGKAEAWYVLSGGDIHLGLRRNVTHDELVALVEAQHVEQLLALLHRVTVEAGQTVYVPPGVLHAIGEGVLVVEVQEPTDLSILLEWRDFAIDGEDIGDLGLGFETALRAVETRCRSDGEIAALINTVQETGDSLVSAADEYFRLERLTVDGEEDCDAGFAVLIVTDGECLISPHRSEALLAAAGQTLVMPHACGQFTLRGNATVLAARPPRHP</sequence>
<proteinExistence type="predicted"/>
<feature type="binding site" evidence="3">
    <location>
        <position position="181"/>
    </location>
    <ligand>
        <name>Zn(2+)</name>
        <dbReference type="ChEBI" id="CHEBI:29105"/>
    </ligand>
</feature>
<dbReference type="AlphaFoldDB" id="B8R4H8"/>
<comment type="cofactor">
    <cofactor evidence="3">
        <name>Zn(2+)</name>
        <dbReference type="ChEBI" id="CHEBI:29105"/>
    </cofactor>
    <text evidence="3">Binds 1 zinc ion per subunit.</text>
</comment>
<dbReference type="GO" id="GO:0005975">
    <property type="term" value="P:carbohydrate metabolic process"/>
    <property type="evidence" value="ECO:0007669"/>
    <property type="project" value="InterPro"/>
</dbReference>
<dbReference type="InterPro" id="IPR014710">
    <property type="entry name" value="RmlC-like_jellyroll"/>
</dbReference>
<evidence type="ECO:0000256" key="1">
    <source>
        <dbReference type="ARBA" id="ARBA00022723"/>
    </source>
</evidence>
<dbReference type="PANTHER" id="PTHR42742">
    <property type="entry name" value="TRANSCRIPTIONAL REPRESSOR MPRA"/>
    <property type="match status" value="1"/>
</dbReference>
<dbReference type="EMBL" id="EU851876">
    <property type="protein sequence ID" value="ACL11808.1"/>
    <property type="molecule type" value="Genomic_DNA"/>
</dbReference>
<dbReference type="GO" id="GO:0046872">
    <property type="term" value="F:metal ion binding"/>
    <property type="evidence" value="ECO:0007669"/>
    <property type="project" value="UniProtKB-KW"/>
</dbReference>
<dbReference type="PIRSF" id="PIRSF036894">
    <property type="entry name" value="PMI_Firm_short"/>
    <property type="match status" value="1"/>
</dbReference>
<evidence type="ECO:0008006" key="5">
    <source>
        <dbReference type="Google" id="ProtNLM"/>
    </source>
</evidence>
<evidence type="ECO:0000313" key="4">
    <source>
        <dbReference type="EMBL" id="ACL11808.1"/>
    </source>
</evidence>
<keyword evidence="1 3" id="KW-0479">Metal-binding</keyword>